<dbReference type="Proteomes" id="UP000249304">
    <property type="component" value="Unassembled WGS sequence"/>
</dbReference>
<dbReference type="InterPro" id="IPR051446">
    <property type="entry name" value="HTH_trans_reg/aminotransferase"/>
</dbReference>
<evidence type="ECO:0000313" key="7">
    <source>
        <dbReference type="EMBL" id="PZG03590.1"/>
    </source>
</evidence>
<dbReference type="CDD" id="cd07377">
    <property type="entry name" value="WHTH_GntR"/>
    <property type="match status" value="1"/>
</dbReference>
<evidence type="ECO:0000256" key="2">
    <source>
        <dbReference type="ARBA" id="ARBA00022898"/>
    </source>
</evidence>
<protein>
    <submittedName>
        <fullName evidence="7">GntR family transcriptional regulator</fullName>
    </submittedName>
</protein>
<dbReference type="InterPro" id="IPR004839">
    <property type="entry name" value="Aminotransferase_I/II_large"/>
</dbReference>
<dbReference type="Pfam" id="PF00392">
    <property type="entry name" value="GntR"/>
    <property type="match status" value="1"/>
</dbReference>
<comment type="similarity">
    <text evidence="1">In the C-terminal section; belongs to the class-I pyridoxal-phosphate-dependent aminotransferase family.</text>
</comment>
<keyword evidence="8" id="KW-1185">Reference proteome</keyword>
<dbReference type="InterPro" id="IPR015421">
    <property type="entry name" value="PyrdxlP-dep_Trfase_major"/>
</dbReference>
<dbReference type="Pfam" id="PF00155">
    <property type="entry name" value="Aminotran_1_2"/>
    <property type="match status" value="1"/>
</dbReference>
<dbReference type="EMBL" id="POUD01000420">
    <property type="protein sequence ID" value="PZG03590.1"/>
    <property type="molecule type" value="Genomic_DNA"/>
</dbReference>
<dbReference type="Gene3D" id="3.40.640.10">
    <property type="entry name" value="Type I PLP-dependent aspartate aminotransferase-like (Major domain)"/>
    <property type="match status" value="1"/>
</dbReference>
<dbReference type="GO" id="GO:0003677">
    <property type="term" value="F:DNA binding"/>
    <property type="evidence" value="ECO:0007669"/>
    <property type="project" value="UniProtKB-KW"/>
</dbReference>
<evidence type="ECO:0000256" key="4">
    <source>
        <dbReference type="ARBA" id="ARBA00023125"/>
    </source>
</evidence>
<evidence type="ECO:0000256" key="1">
    <source>
        <dbReference type="ARBA" id="ARBA00005384"/>
    </source>
</evidence>
<dbReference type="SUPFAM" id="SSF46785">
    <property type="entry name" value="Winged helix' DNA-binding domain"/>
    <property type="match status" value="1"/>
</dbReference>
<comment type="caution">
    <text evidence="7">The sequence shown here is derived from an EMBL/GenBank/DDBJ whole genome shotgun (WGS) entry which is preliminary data.</text>
</comment>
<dbReference type="GO" id="GO:0030170">
    <property type="term" value="F:pyridoxal phosphate binding"/>
    <property type="evidence" value="ECO:0007669"/>
    <property type="project" value="InterPro"/>
</dbReference>
<keyword evidence="5" id="KW-0804">Transcription</keyword>
<dbReference type="SUPFAM" id="SSF53383">
    <property type="entry name" value="PLP-dependent transferases"/>
    <property type="match status" value="1"/>
</dbReference>
<sequence>MENDSSIAHIAAILREEADRLGAGARLPSSREIMRRHNVSPVTVSRAIGQLAAEGRVVARPGSGVFVTRRQPSDRGGADLSWQTVALGDRVVDDEPVATLLQTAPDGVVPLTGGYLRPGLRPDRQLAAAAARAVRRPGAWAMPPLAGLPELRRWFAAQAGGDVTAADALIVSGGQAALTHAFRALAAPGTPLLVETPTYPGALAAARAAGLRPTAVPVDRDGVRPDLLAEAFAVTGARVFCCQPTLHNPTGATLPVERREQVLQVARAAGAFVVEDDYARYLTEQPPPSLASMDAHGTVVHVVSLTKILSPSMRVAAVIARGPAAHRLRASQLVESFFVARPLQETALEFVGTPGFRRHLAAVHAEIRTRRDALAAALAEHLPQAEPWLLPIGGMHLWVRLPAEVDENALVEAARRKGALVSPGRLYFPSEPPGPHLRLTHMAAAHLAELHEGVRRLAEAVTEATGDH</sequence>
<proteinExistence type="inferred from homology"/>
<dbReference type="Gene3D" id="1.10.10.10">
    <property type="entry name" value="Winged helix-like DNA-binding domain superfamily/Winged helix DNA-binding domain"/>
    <property type="match status" value="1"/>
</dbReference>
<dbReference type="Gene3D" id="3.90.1150.10">
    <property type="entry name" value="Aspartate Aminotransferase, domain 1"/>
    <property type="match status" value="1"/>
</dbReference>
<keyword evidence="2" id="KW-0663">Pyridoxal phosphate</keyword>
<evidence type="ECO:0000259" key="6">
    <source>
        <dbReference type="PROSITE" id="PS50949"/>
    </source>
</evidence>
<evidence type="ECO:0000313" key="8">
    <source>
        <dbReference type="Proteomes" id="UP000249304"/>
    </source>
</evidence>
<keyword evidence="4" id="KW-0238">DNA-binding</keyword>
<name>A0A2W2DRD8_9ACTN</name>
<feature type="domain" description="HTH gntR-type" evidence="6">
    <location>
        <begin position="1"/>
        <end position="70"/>
    </location>
</feature>
<dbReference type="InterPro" id="IPR036388">
    <property type="entry name" value="WH-like_DNA-bd_sf"/>
</dbReference>
<dbReference type="SMART" id="SM00345">
    <property type="entry name" value="HTH_GNTR"/>
    <property type="match status" value="1"/>
</dbReference>
<dbReference type="AlphaFoldDB" id="A0A2W2DRD8"/>
<dbReference type="GO" id="GO:0003700">
    <property type="term" value="F:DNA-binding transcription factor activity"/>
    <property type="evidence" value="ECO:0007669"/>
    <property type="project" value="InterPro"/>
</dbReference>
<evidence type="ECO:0000256" key="3">
    <source>
        <dbReference type="ARBA" id="ARBA00023015"/>
    </source>
</evidence>
<reference evidence="7 8" key="1">
    <citation type="submission" date="2018-01" db="EMBL/GenBank/DDBJ databases">
        <title>Draft genome sequence of Nonomuraea sp. KC333.</title>
        <authorList>
            <person name="Sahin N."/>
            <person name="Saygin H."/>
            <person name="Ay H."/>
        </authorList>
    </citation>
    <scope>NUCLEOTIDE SEQUENCE [LARGE SCALE GENOMIC DNA]</scope>
    <source>
        <strain evidence="7 8">KC333</strain>
    </source>
</reference>
<dbReference type="InterPro" id="IPR015422">
    <property type="entry name" value="PyrdxlP-dep_Trfase_small"/>
</dbReference>
<dbReference type="InterPro" id="IPR036390">
    <property type="entry name" value="WH_DNA-bd_sf"/>
</dbReference>
<dbReference type="PANTHER" id="PTHR46577:SF2">
    <property type="entry name" value="TRANSCRIPTIONAL REGULATORY PROTEIN"/>
    <property type="match status" value="1"/>
</dbReference>
<dbReference type="CDD" id="cd00609">
    <property type="entry name" value="AAT_like"/>
    <property type="match status" value="1"/>
</dbReference>
<dbReference type="InterPro" id="IPR015424">
    <property type="entry name" value="PyrdxlP-dep_Trfase"/>
</dbReference>
<evidence type="ECO:0000256" key="5">
    <source>
        <dbReference type="ARBA" id="ARBA00023163"/>
    </source>
</evidence>
<dbReference type="PANTHER" id="PTHR46577">
    <property type="entry name" value="HTH-TYPE TRANSCRIPTIONAL REGULATORY PROTEIN GABR"/>
    <property type="match status" value="1"/>
</dbReference>
<dbReference type="InterPro" id="IPR000524">
    <property type="entry name" value="Tscrpt_reg_HTH_GntR"/>
</dbReference>
<dbReference type="PROSITE" id="PS50949">
    <property type="entry name" value="HTH_GNTR"/>
    <property type="match status" value="1"/>
</dbReference>
<dbReference type="OrthoDB" id="9802328at2"/>
<keyword evidence="3" id="KW-0805">Transcription regulation</keyword>
<organism evidence="7 8">
    <name type="scientific">Nonomuraea aridisoli</name>
    <dbReference type="NCBI Taxonomy" id="2070368"/>
    <lineage>
        <taxon>Bacteria</taxon>
        <taxon>Bacillati</taxon>
        <taxon>Actinomycetota</taxon>
        <taxon>Actinomycetes</taxon>
        <taxon>Streptosporangiales</taxon>
        <taxon>Streptosporangiaceae</taxon>
        <taxon>Nonomuraea</taxon>
    </lineage>
</organism>
<dbReference type="RefSeq" id="WP_111185278.1">
    <property type="nucleotide sequence ID" value="NZ_POUD01000420.1"/>
</dbReference>
<gene>
    <name evidence="7" type="ORF">C1J01_45750</name>
</gene>
<accession>A0A2W2DRD8</accession>